<dbReference type="Pfam" id="PF13426">
    <property type="entry name" value="PAS_9"/>
    <property type="match status" value="1"/>
</dbReference>
<dbReference type="OrthoDB" id="139642at2"/>
<comment type="catalytic activity">
    <reaction evidence="1">
        <text>ATP + protein L-histidine = ADP + protein N-phospho-L-histidine.</text>
        <dbReference type="EC" id="2.7.13.3"/>
    </reaction>
</comment>
<dbReference type="Gene3D" id="1.10.287.130">
    <property type="match status" value="1"/>
</dbReference>
<reference evidence="9 10" key="1">
    <citation type="submission" date="2015-07" db="EMBL/GenBank/DDBJ databases">
        <title>Whole genome sequence of Herpetosiphon geysericola DSM 7119.</title>
        <authorList>
            <person name="Hemp J."/>
            <person name="Ward L.M."/>
            <person name="Pace L.A."/>
            <person name="Fischer W.W."/>
        </authorList>
    </citation>
    <scope>NUCLEOTIDE SEQUENCE [LARGE SCALE GENOMIC DNA]</scope>
    <source>
        <strain evidence="9 10">DSM 7119</strain>
    </source>
</reference>
<keyword evidence="6" id="KW-0902">Two-component regulatory system</keyword>
<sequence length="488" mass="53725">MNITSREWAMIEDFSRRITTEAPQSLVALAEALSAAFQVEVTIWSRTAAGEYHCVTPAEGQPEGQMMSAEQALNGEQATLIFVYEAFYAVKFNPAHKFSPAQVMIIQALLEGWIGRLRTSYVEPHEHENFGDLHQSLLQSIIDVLPEGVVVGLAPDGRLILANRQAEQLWQHPLHAVPIAGYNHFGLHKPDGTRLPTGDSGIARVLKTGEPFLKHELILRRPDGSEIPILANTSPIHDNLGNLIGAVAVFQDITGWKLQESDRDNAIATIVHDLKNPLTTIRGSADLLLRRAKTENRSERELNRLQSIIAQSDRMRDYLSLLVDVARINAGETLINPSLLDFGDLVAQLVTTINGGLANPRIAMELHAVPRLRVDPIWMERVIWNLLDNALKYSADETAVVVKLALEAQTVLLSICDAGLGIDPQDLERIFERFTRGRHTQRVGGTGLGLYTVRAVVRAHGGSIKVESDGLGHGSCFTVSLPLDPIQP</sequence>
<feature type="domain" description="PAC" evidence="8">
    <location>
        <begin position="213"/>
        <end position="265"/>
    </location>
</feature>
<evidence type="ECO:0000256" key="4">
    <source>
        <dbReference type="ARBA" id="ARBA00022679"/>
    </source>
</evidence>
<evidence type="ECO:0000256" key="5">
    <source>
        <dbReference type="ARBA" id="ARBA00022777"/>
    </source>
</evidence>
<proteinExistence type="predicted"/>
<dbReference type="STRING" id="70996.SE18_10610"/>
<dbReference type="InterPro" id="IPR003594">
    <property type="entry name" value="HATPase_dom"/>
</dbReference>
<dbReference type="Pfam" id="PF02518">
    <property type="entry name" value="HATPase_c"/>
    <property type="match status" value="1"/>
</dbReference>
<evidence type="ECO:0000313" key="9">
    <source>
        <dbReference type="EMBL" id="KPL88155.1"/>
    </source>
</evidence>
<dbReference type="Proteomes" id="UP000050277">
    <property type="component" value="Unassembled WGS sequence"/>
</dbReference>
<dbReference type="PROSITE" id="PS50113">
    <property type="entry name" value="PAC"/>
    <property type="match status" value="1"/>
</dbReference>
<dbReference type="FunFam" id="3.30.565.10:FF:000006">
    <property type="entry name" value="Sensor histidine kinase WalK"/>
    <property type="match status" value="1"/>
</dbReference>
<dbReference type="InterPro" id="IPR036097">
    <property type="entry name" value="HisK_dim/P_sf"/>
</dbReference>
<dbReference type="PANTHER" id="PTHR43711:SF1">
    <property type="entry name" value="HISTIDINE KINASE 1"/>
    <property type="match status" value="1"/>
</dbReference>
<accession>A0A0P6XUM4</accession>
<evidence type="ECO:0000256" key="6">
    <source>
        <dbReference type="ARBA" id="ARBA00023012"/>
    </source>
</evidence>
<keyword evidence="3" id="KW-0597">Phosphoprotein</keyword>
<dbReference type="PRINTS" id="PR00344">
    <property type="entry name" value="BCTRLSENSOR"/>
</dbReference>
<dbReference type="Gene3D" id="3.30.450.20">
    <property type="entry name" value="PAS domain"/>
    <property type="match status" value="1"/>
</dbReference>
<evidence type="ECO:0000256" key="1">
    <source>
        <dbReference type="ARBA" id="ARBA00000085"/>
    </source>
</evidence>
<dbReference type="SMART" id="SM00086">
    <property type="entry name" value="PAC"/>
    <property type="match status" value="1"/>
</dbReference>
<dbReference type="CDD" id="cd00075">
    <property type="entry name" value="HATPase"/>
    <property type="match status" value="1"/>
</dbReference>
<evidence type="ECO:0000256" key="3">
    <source>
        <dbReference type="ARBA" id="ARBA00022553"/>
    </source>
</evidence>
<dbReference type="EMBL" id="LGKP01000017">
    <property type="protein sequence ID" value="KPL88155.1"/>
    <property type="molecule type" value="Genomic_DNA"/>
</dbReference>
<keyword evidence="4" id="KW-0808">Transferase</keyword>
<keyword evidence="10" id="KW-1185">Reference proteome</keyword>
<dbReference type="InterPro" id="IPR000700">
    <property type="entry name" value="PAS-assoc_C"/>
</dbReference>
<dbReference type="SMART" id="SM00388">
    <property type="entry name" value="HisKA"/>
    <property type="match status" value="1"/>
</dbReference>
<comment type="caution">
    <text evidence="9">The sequence shown here is derived from an EMBL/GenBank/DDBJ whole genome shotgun (WGS) entry which is preliminary data.</text>
</comment>
<dbReference type="SUPFAM" id="SSF55874">
    <property type="entry name" value="ATPase domain of HSP90 chaperone/DNA topoisomerase II/histidine kinase"/>
    <property type="match status" value="1"/>
</dbReference>
<dbReference type="EC" id="2.7.13.3" evidence="2"/>
<dbReference type="InterPro" id="IPR050736">
    <property type="entry name" value="Sensor_HK_Regulatory"/>
</dbReference>
<keyword evidence="5" id="KW-0418">Kinase</keyword>
<dbReference type="SMART" id="SM00387">
    <property type="entry name" value="HATPase_c"/>
    <property type="match status" value="1"/>
</dbReference>
<evidence type="ECO:0000259" key="8">
    <source>
        <dbReference type="PROSITE" id="PS50113"/>
    </source>
</evidence>
<dbReference type="InterPro" id="IPR035965">
    <property type="entry name" value="PAS-like_dom_sf"/>
</dbReference>
<dbReference type="InterPro" id="IPR001610">
    <property type="entry name" value="PAC"/>
</dbReference>
<dbReference type="CDD" id="cd00082">
    <property type="entry name" value="HisKA"/>
    <property type="match status" value="1"/>
</dbReference>
<protein>
    <recommendedName>
        <fullName evidence="2">histidine kinase</fullName>
        <ecNumber evidence="2">2.7.13.3</ecNumber>
    </recommendedName>
</protein>
<dbReference type="NCBIfam" id="TIGR00229">
    <property type="entry name" value="sensory_box"/>
    <property type="match status" value="1"/>
</dbReference>
<dbReference type="SUPFAM" id="SSF55785">
    <property type="entry name" value="PYP-like sensor domain (PAS domain)"/>
    <property type="match status" value="1"/>
</dbReference>
<dbReference type="InterPro" id="IPR004358">
    <property type="entry name" value="Sig_transdc_His_kin-like_C"/>
</dbReference>
<dbReference type="RefSeq" id="WP_054534427.1">
    <property type="nucleotide sequence ID" value="NZ_LGKP01000017.1"/>
</dbReference>
<evidence type="ECO:0000259" key="7">
    <source>
        <dbReference type="PROSITE" id="PS50109"/>
    </source>
</evidence>
<dbReference type="SUPFAM" id="SSF47384">
    <property type="entry name" value="Homodimeric domain of signal transducing histidine kinase"/>
    <property type="match status" value="1"/>
</dbReference>
<name>A0A0P6XUM4_9CHLR</name>
<dbReference type="AlphaFoldDB" id="A0A0P6XUM4"/>
<dbReference type="InterPro" id="IPR003661">
    <property type="entry name" value="HisK_dim/P_dom"/>
</dbReference>
<feature type="domain" description="Histidine kinase" evidence="7">
    <location>
        <begin position="269"/>
        <end position="485"/>
    </location>
</feature>
<dbReference type="CDD" id="cd00130">
    <property type="entry name" value="PAS"/>
    <property type="match status" value="1"/>
</dbReference>
<dbReference type="GO" id="GO:0000155">
    <property type="term" value="F:phosphorelay sensor kinase activity"/>
    <property type="evidence" value="ECO:0007669"/>
    <property type="project" value="InterPro"/>
</dbReference>
<dbReference type="InterPro" id="IPR036890">
    <property type="entry name" value="HATPase_C_sf"/>
</dbReference>
<dbReference type="InterPro" id="IPR005467">
    <property type="entry name" value="His_kinase_dom"/>
</dbReference>
<organism evidence="9 10">
    <name type="scientific">Herpetosiphon geysericola</name>
    <dbReference type="NCBI Taxonomy" id="70996"/>
    <lineage>
        <taxon>Bacteria</taxon>
        <taxon>Bacillati</taxon>
        <taxon>Chloroflexota</taxon>
        <taxon>Chloroflexia</taxon>
        <taxon>Herpetosiphonales</taxon>
        <taxon>Herpetosiphonaceae</taxon>
        <taxon>Herpetosiphon</taxon>
    </lineage>
</organism>
<evidence type="ECO:0000256" key="2">
    <source>
        <dbReference type="ARBA" id="ARBA00012438"/>
    </source>
</evidence>
<dbReference type="PANTHER" id="PTHR43711">
    <property type="entry name" value="TWO-COMPONENT HISTIDINE KINASE"/>
    <property type="match status" value="1"/>
</dbReference>
<dbReference type="PROSITE" id="PS50109">
    <property type="entry name" value="HIS_KIN"/>
    <property type="match status" value="1"/>
</dbReference>
<dbReference type="Gene3D" id="3.30.565.10">
    <property type="entry name" value="Histidine kinase-like ATPase, C-terminal domain"/>
    <property type="match status" value="1"/>
</dbReference>
<gene>
    <name evidence="9" type="ORF">SE18_10610</name>
</gene>
<dbReference type="InterPro" id="IPR000014">
    <property type="entry name" value="PAS"/>
</dbReference>
<evidence type="ECO:0000313" key="10">
    <source>
        <dbReference type="Proteomes" id="UP000050277"/>
    </source>
</evidence>
<dbReference type="Pfam" id="PF00512">
    <property type="entry name" value="HisKA"/>
    <property type="match status" value="1"/>
</dbReference>